<protein>
    <recommendedName>
        <fullName evidence="6">Pentatricopeptide repeat-containing protein</fullName>
    </recommendedName>
</protein>
<dbReference type="PROSITE" id="PS51257">
    <property type="entry name" value="PROKAR_LIPOPROTEIN"/>
    <property type="match status" value="1"/>
</dbReference>
<keyword evidence="5" id="KW-1185">Reference proteome</keyword>
<evidence type="ECO:0000256" key="1">
    <source>
        <dbReference type="ARBA" id="ARBA00007626"/>
    </source>
</evidence>
<dbReference type="AlphaFoldDB" id="A0AAV6WM47"/>
<feature type="repeat" description="PPR" evidence="3">
    <location>
        <begin position="168"/>
        <end position="202"/>
    </location>
</feature>
<reference evidence="4" key="1">
    <citation type="submission" date="2019-10" db="EMBL/GenBank/DDBJ databases">
        <authorList>
            <person name="Zhang R."/>
            <person name="Pan Y."/>
            <person name="Wang J."/>
            <person name="Ma R."/>
            <person name="Yu S."/>
        </authorList>
    </citation>
    <scope>NUCLEOTIDE SEQUENCE</scope>
    <source>
        <strain evidence="4">LA-IB0</strain>
        <tissue evidence="4">Leaf</tissue>
    </source>
</reference>
<dbReference type="PROSITE" id="PS51375">
    <property type="entry name" value="PPR"/>
    <property type="match status" value="3"/>
</dbReference>
<comment type="similarity">
    <text evidence="1">Belongs to the PPR family. P subfamily.</text>
</comment>
<accession>A0AAV6WM47</accession>
<feature type="repeat" description="PPR" evidence="3">
    <location>
        <begin position="65"/>
        <end position="99"/>
    </location>
</feature>
<dbReference type="EMBL" id="WHWC01000012">
    <property type="protein sequence ID" value="KAG8372101.1"/>
    <property type="molecule type" value="Genomic_DNA"/>
</dbReference>
<evidence type="ECO:0000256" key="3">
    <source>
        <dbReference type="PROSITE-ProRule" id="PRU00708"/>
    </source>
</evidence>
<dbReference type="Proteomes" id="UP000826271">
    <property type="component" value="Unassembled WGS sequence"/>
</dbReference>
<dbReference type="InterPro" id="IPR011990">
    <property type="entry name" value="TPR-like_helical_dom_sf"/>
</dbReference>
<evidence type="ECO:0000313" key="5">
    <source>
        <dbReference type="Proteomes" id="UP000826271"/>
    </source>
</evidence>
<dbReference type="Gene3D" id="1.25.40.10">
    <property type="entry name" value="Tetratricopeptide repeat domain"/>
    <property type="match status" value="2"/>
</dbReference>
<evidence type="ECO:0008006" key="6">
    <source>
        <dbReference type="Google" id="ProtNLM"/>
    </source>
</evidence>
<feature type="repeat" description="PPR" evidence="3">
    <location>
        <begin position="30"/>
        <end position="64"/>
    </location>
</feature>
<comment type="caution">
    <text evidence="4">The sequence shown here is derived from an EMBL/GenBank/DDBJ whole genome shotgun (WGS) entry which is preliminary data.</text>
</comment>
<evidence type="ECO:0000256" key="2">
    <source>
        <dbReference type="ARBA" id="ARBA00022737"/>
    </source>
</evidence>
<dbReference type="NCBIfam" id="TIGR00756">
    <property type="entry name" value="PPR"/>
    <property type="match status" value="4"/>
</dbReference>
<evidence type="ECO:0000313" key="4">
    <source>
        <dbReference type="EMBL" id="KAG8372101.1"/>
    </source>
</evidence>
<dbReference type="Pfam" id="PF01535">
    <property type="entry name" value="PPR"/>
    <property type="match status" value="1"/>
</dbReference>
<sequence>MKRWGFAQLIFSSQSCFNKSSVREELFEVGNFTYGVVIDGLCKAGNTAMAMQLLRVMEKGSCRPGTLEYSMVIESLCKDRFVDSAMKLFHEMPEKGIKRDDGYCLEGRVDEARKIFNSMPDEAMHLFRQMPLKGLEPDVDTYNTVLQGLLEEAKDILLKMEQRSCCPNGVTYNVIIRGILKSGEHAEATKFLDVMVGRGFSPDSATLELLISFLQRKEINPSILFMIKKCAPKLKERSNVRVLELYEALVNGSSGA</sequence>
<dbReference type="Pfam" id="PF13041">
    <property type="entry name" value="PPR_2"/>
    <property type="match status" value="2"/>
</dbReference>
<name>A0AAV6WM47_9LAMI</name>
<dbReference type="PANTHER" id="PTHR47941">
    <property type="entry name" value="PENTATRICOPEPTIDE REPEAT-CONTAINING PROTEIN 3, MITOCHONDRIAL"/>
    <property type="match status" value="1"/>
</dbReference>
<organism evidence="4 5">
    <name type="scientific">Buddleja alternifolia</name>
    <dbReference type="NCBI Taxonomy" id="168488"/>
    <lineage>
        <taxon>Eukaryota</taxon>
        <taxon>Viridiplantae</taxon>
        <taxon>Streptophyta</taxon>
        <taxon>Embryophyta</taxon>
        <taxon>Tracheophyta</taxon>
        <taxon>Spermatophyta</taxon>
        <taxon>Magnoliopsida</taxon>
        <taxon>eudicotyledons</taxon>
        <taxon>Gunneridae</taxon>
        <taxon>Pentapetalae</taxon>
        <taxon>asterids</taxon>
        <taxon>lamiids</taxon>
        <taxon>Lamiales</taxon>
        <taxon>Scrophulariaceae</taxon>
        <taxon>Buddlejeae</taxon>
        <taxon>Buddleja</taxon>
    </lineage>
</organism>
<proteinExistence type="inferred from homology"/>
<keyword evidence="2" id="KW-0677">Repeat</keyword>
<gene>
    <name evidence="4" type="ORF">BUALT_Bualt12G0031500</name>
</gene>
<dbReference type="InterPro" id="IPR002885">
    <property type="entry name" value="PPR_rpt"/>
</dbReference>